<reference evidence="5 6" key="1">
    <citation type="submission" date="2019-03" db="EMBL/GenBank/DDBJ databases">
        <title>Draft genome sequences of novel Actinobacteria.</title>
        <authorList>
            <person name="Sahin N."/>
            <person name="Ay H."/>
            <person name="Saygin H."/>
        </authorList>
    </citation>
    <scope>NUCLEOTIDE SEQUENCE [LARGE SCALE GENOMIC DNA]</scope>
    <source>
        <strain evidence="5 6">DSM 45941</strain>
    </source>
</reference>
<gene>
    <name evidence="5" type="ORF">E1293_03305</name>
</gene>
<dbReference type="OrthoDB" id="7466251at2"/>
<dbReference type="SMART" id="SM01012">
    <property type="entry name" value="ANTAR"/>
    <property type="match status" value="1"/>
</dbReference>
<comment type="caution">
    <text evidence="5">The sequence shown here is derived from an EMBL/GenBank/DDBJ whole genome shotgun (WGS) entry which is preliminary data.</text>
</comment>
<dbReference type="InterPro" id="IPR036388">
    <property type="entry name" value="WH-like_DNA-bd_sf"/>
</dbReference>
<name>A0A4R5C154_9ACTN</name>
<keyword evidence="6" id="KW-1185">Reference proteome</keyword>
<dbReference type="InterPro" id="IPR029016">
    <property type="entry name" value="GAF-like_dom_sf"/>
</dbReference>
<evidence type="ECO:0000256" key="1">
    <source>
        <dbReference type="ARBA" id="ARBA00023015"/>
    </source>
</evidence>
<keyword evidence="2" id="KW-0804">Transcription</keyword>
<evidence type="ECO:0000256" key="3">
    <source>
        <dbReference type="SAM" id="Phobius"/>
    </source>
</evidence>
<sequence>MRAADVQAAIENLARADGASPPLINHVCLTCVQSVGAVGVCTSVRGPTGLYEPLCAVGPAGEALAELQVTVGEGPGWETVDGDRPVLIRDLDAVSAQRRWPLFAAAAAGLGTATVFAFPLLVGVVAVGALEIYWARRPLSNTAFADGLLFADAALLTLMTGITPDGDGADPADDGFRAGGPGDPFLDRWPQVHQAAGMVSVQLQVEPAEAYARLRAHAYANDQSLREVARRVVERTLTFSPDRDSE</sequence>
<dbReference type="AlphaFoldDB" id="A0A4R5C154"/>
<evidence type="ECO:0000313" key="5">
    <source>
        <dbReference type="EMBL" id="TDD90422.1"/>
    </source>
</evidence>
<dbReference type="RefSeq" id="WP_132193640.1">
    <property type="nucleotide sequence ID" value="NZ_SMKY01000008.1"/>
</dbReference>
<organism evidence="5 6">
    <name type="scientific">Actinomadura darangshiensis</name>
    <dbReference type="NCBI Taxonomy" id="705336"/>
    <lineage>
        <taxon>Bacteria</taxon>
        <taxon>Bacillati</taxon>
        <taxon>Actinomycetota</taxon>
        <taxon>Actinomycetes</taxon>
        <taxon>Streptosporangiales</taxon>
        <taxon>Thermomonosporaceae</taxon>
        <taxon>Actinomadura</taxon>
    </lineage>
</organism>
<keyword evidence="3" id="KW-0812">Transmembrane</keyword>
<dbReference type="InterPro" id="IPR005561">
    <property type="entry name" value="ANTAR"/>
</dbReference>
<protein>
    <submittedName>
        <fullName evidence="5">ANTAR domain-containing protein</fullName>
    </submittedName>
</protein>
<dbReference type="Gene3D" id="3.30.450.40">
    <property type="match status" value="1"/>
</dbReference>
<keyword evidence="3" id="KW-1133">Transmembrane helix</keyword>
<dbReference type="GO" id="GO:0003723">
    <property type="term" value="F:RNA binding"/>
    <property type="evidence" value="ECO:0007669"/>
    <property type="project" value="InterPro"/>
</dbReference>
<proteinExistence type="predicted"/>
<evidence type="ECO:0000259" key="4">
    <source>
        <dbReference type="SMART" id="SM01012"/>
    </source>
</evidence>
<feature type="transmembrane region" description="Helical" evidence="3">
    <location>
        <begin position="102"/>
        <end position="130"/>
    </location>
</feature>
<feature type="domain" description="ANTAR" evidence="4">
    <location>
        <begin position="185"/>
        <end position="233"/>
    </location>
</feature>
<dbReference type="Pfam" id="PF03861">
    <property type="entry name" value="ANTAR"/>
    <property type="match status" value="1"/>
</dbReference>
<keyword evidence="1" id="KW-0805">Transcription regulation</keyword>
<dbReference type="Gene3D" id="1.10.10.10">
    <property type="entry name" value="Winged helix-like DNA-binding domain superfamily/Winged helix DNA-binding domain"/>
    <property type="match status" value="1"/>
</dbReference>
<keyword evidence="3" id="KW-0472">Membrane</keyword>
<evidence type="ECO:0000256" key="2">
    <source>
        <dbReference type="ARBA" id="ARBA00023163"/>
    </source>
</evidence>
<dbReference type="SUPFAM" id="SSF55781">
    <property type="entry name" value="GAF domain-like"/>
    <property type="match status" value="1"/>
</dbReference>
<dbReference type="Proteomes" id="UP000295578">
    <property type="component" value="Unassembled WGS sequence"/>
</dbReference>
<accession>A0A4R5C154</accession>
<evidence type="ECO:0000313" key="6">
    <source>
        <dbReference type="Proteomes" id="UP000295578"/>
    </source>
</evidence>
<dbReference type="EMBL" id="SMKY01000008">
    <property type="protein sequence ID" value="TDD90422.1"/>
    <property type="molecule type" value="Genomic_DNA"/>
</dbReference>